<dbReference type="Pfam" id="PF01798">
    <property type="entry name" value="Nop"/>
    <property type="match status" value="1"/>
</dbReference>
<evidence type="ECO:0000313" key="14">
    <source>
        <dbReference type="EMBL" id="EDO33246.1"/>
    </source>
</evidence>
<comment type="similarity">
    <text evidence="2">Belongs to the PRP31 family.</text>
</comment>
<dbReference type="HOGENOM" id="CLU_026337_2_0_1"/>
<reference evidence="14 15" key="1">
    <citation type="journal article" date="2007" name="Science">
        <title>Sea anemone genome reveals ancestral eumetazoan gene repertoire and genomic organization.</title>
        <authorList>
            <person name="Putnam N.H."/>
            <person name="Srivastava M."/>
            <person name="Hellsten U."/>
            <person name="Dirks B."/>
            <person name="Chapman J."/>
            <person name="Salamov A."/>
            <person name="Terry A."/>
            <person name="Shapiro H."/>
            <person name="Lindquist E."/>
            <person name="Kapitonov V.V."/>
            <person name="Jurka J."/>
            <person name="Genikhovich G."/>
            <person name="Grigoriev I.V."/>
            <person name="Lucas S.M."/>
            <person name="Steele R.E."/>
            <person name="Finnerty J.R."/>
            <person name="Technau U."/>
            <person name="Martindale M.Q."/>
            <person name="Rokhsar D.S."/>
        </authorList>
    </citation>
    <scope>NUCLEOTIDE SEQUENCE [LARGE SCALE GENOMIC DNA]</scope>
    <source>
        <strain evidence="15">CH2 X CH6</strain>
    </source>
</reference>
<dbReference type="KEGG" id="nve:5504455"/>
<evidence type="ECO:0000256" key="4">
    <source>
        <dbReference type="ARBA" id="ARBA00022664"/>
    </source>
</evidence>
<feature type="region of interest" description="Disordered" evidence="12">
    <location>
        <begin position="421"/>
        <end position="440"/>
    </location>
</feature>
<dbReference type="GO" id="GO:0097526">
    <property type="term" value="C:spliceosomal tri-snRNP complex"/>
    <property type="evidence" value="ECO:0000318"/>
    <property type="project" value="GO_Central"/>
</dbReference>
<dbReference type="STRING" id="45351.A7SSP9"/>
<dbReference type="eggNOG" id="KOG2574">
    <property type="taxonomic scope" value="Eukaryota"/>
</dbReference>
<dbReference type="PROSITE" id="PS51358">
    <property type="entry name" value="NOP"/>
    <property type="match status" value="1"/>
</dbReference>
<dbReference type="PANTHER" id="PTHR13904:SF0">
    <property type="entry name" value="U4_U6 SMALL NUCLEAR RIBONUCLEOPROTEIN PRP31"/>
    <property type="match status" value="1"/>
</dbReference>
<dbReference type="OrthoDB" id="4771285at2759"/>
<evidence type="ECO:0000256" key="11">
    <source>
        <dbReference type="ARBA" id="ARBA00045397"/>
    </source>
</evidence>
<dbReference type="EMBL" id="DS469781">
    <property type="protein sequence ID" value="EDO33246.1"/>
    <property type="molecule type" value="Genomic_DNA"/>
</dbReference>
<keyword evidence="15" id="KW-1185">Reference proteome</keyword>
<sequence length="490" mass="53921">MSLADELLADLEEAGEEGIDLDYRDNENDIEEAMETTDIGDISKSVQHVAKLRDSQELTSVLARITEFSEKPRNQVFGPAEADPEYQLIVEANNLTAEVDNEIGIIHKYLRDLYSKRFPELESLVPHALDYIRTVELLGNELEVTKVDLTDILPPATKMVISVTASTTQGEKLDDEEIERVFEACKMVTDLLDAKLKIFEYVESRMAFIAPNISIIVGASTAAKLMGAAGGLTNLGKMPACNVMILGAQKKTLSGFSSAAILPHTGFIYFSPIVQNMPQDMRKKAARIVAAKCTLAARVDSFHESTEGTIGKRLQEEIDKKFEKMVEPPPVKEAKALPRPDDAPRKKRGGRRVRKMKEKFAVTEMRRQANKVEFGKIGEDVYQTDLGFSVGTLGRKENTGRVRTPAVDKKTQVSISKRLQRSLQQSQGYGGQSTVRSARSTVSGTASSVAFTPLQGLEIVNPQAAEKKVADANAKYFSSTAGFLKVAKKD</sequence>
<gene>
    <name evidence="14" type="ORF">NEMVEDRAFT_v1g193135</name>
</gene>
<dbReference type="InterPro" id="IPR036070">
    <property type="entry name" value="Nop_dom_sf"/>
</dbReference>
<dbReference type="FunFam" id="1.10.287.4070:FF:000003">
    <property type="entry name" value="U4/U6 small nuclear ribonucleoprotein PRP31"/>
    <property type="match status" value="1"/>
</dbReference>
<dbReference type="GO" id="GO:0000398">
    <property type="term" value="P:mRNA splicing, via spliceosome"/>
    <property type="evidence" value="ECO:0000318"/>
    <property type="project" value="GO_Central"/>
</dbReference>
<comment type="function">
    <text evidence="11">Involved in pre-mRNA splicing as component of the spliceosome. Required for the assembly of the U4/U5/U6 tri-snRNP complex, one of the building blocks of the spliceosome.</text>
</comment>
<evidence type="ECO:0000259" key="13">
    <source>
        <dbReference type="PROSITE" id="PS51358"/>
    </source>
</evidence>
<dbReference type="Gene3D" id="1.10.287.4070">
    <property type="match status" value="1"/>
</dbReference>
<dbReference type="Pfam" id="PF09785">
    <property type="entry name" value="Prp31_C"/>
    <property type="match status" value="1"/>
</dbReference>
<dbReference type="SUPFAM" id="SSF89124">
    <property type="entry name" value="Nop domain"/>
    <property type="match status" value="1"/>
</dbReference>
<dbReference type="OMA" id="IGNGPMD"/>
<dbReference type="GO" id="GO:0005687">
    <property type="term" value="C:U4 snRNP"/>
    <property type="evidence" value="ECO:0000318"/>
    <property type="project" value="GO_Central"/>
</dbReference>
<dbReference type="InterPro" id="IPR012976">
    <property type="entry name" value="NOSIC"/>
</dbReference>
<proteinExistence type="inferred from homology"/>
<evidence type="ECO:0000256" key="8">
    <source>
        <dbReference type="ARBA" id="ARBA00023242"/>
    </source>
</evidence>
<keyword evidence="9" id="KW-0687">Ribonucleoprotein</keyword>
<dbReference type="PhylomeDB" id="A7SSP9"/>
<evidence type="ECO:0000256" key="5">
    <source>
        <dbReference type="ARBA" id="ARBA00022728"/>
    </source>
</evidence>
<feature type="compositionally biased region" description="Basic and acidic residues" evidence="12">
    <location>
        <begin position="332"/>
        <end position="344"/>
    </location>
</feature>
<evidence type="ECO:0000256" key="12">
    <source>
        <dbReference type="SAM" id="MobiDB-lite"/>
    </source>
</evidence>
<protein>
    <recommendedName>
        <fullName evidence="3">U4/U6 small nuclear ribonucleoprotein Prp31</fullName>
    </recommendedName>
    <alternativeName>
        <fullName evidence="10">Pre-mRNA-processing factor 31</fullName>
    </alternativeName>
</protein>
<dbReference type="InterPro" id="IPR027105">
    <property type="entry name" value="Prp31"/>
</dbReference>
<dbReference type="InterPro" id="IPR019175">
    <property type="entry name" value="Prp31_C"/>
</dbReference>
<feature type="region of interest" description="Disordered" evidence="12">
    <location>
        <begin position="332"/>
        <end position="354"/>
    </location>
</feature>
<dbReference type="FunFam" id="1.10.246.90:FF:000002">
    <property type="entry name" value="U4/U6 small nuclear ribonucleoprotein Prp31"/>
    <property type="match status" value="1"/>
</dbReference>
<keyword evidence="4" id="KW-0507">mRNA processing</keyword>
<feature type="compositionally biased region" description="Basic residues" evidence="12">
    <location>
        <begin position="345"/>
        <end position="354"/>
    </location>
</feature>
<dbReference type="InterPro" id="IPR002687">
    <property type="entry name" value="Nop_dom"/>
</dbReference>
<accession>A7SSP9</accession>
<evidence type="ECO:0000256" key="10">
    <source>
        <dbReference type="ARBA" id="ARBA00030766"/>
    </source>
</evidence>
<dbReference type="Gene3D" id="1.10.246.90">
    <property type="entry name" value="Nop domain"/>
    <property type="match status" value="1"/>
</dbReference>
<keyword evidence="8" id="KW-0539">Nucleus</keyword>
<dbReference type="PANTHER" id="PTHR13904">
    <property type="entry name" value="PRE-MRNA SPLICING FACTOR PRP31"/>
    <property type="match status" value="1"/>
</dbReference>
<evidence type="ECO:0000256" key="6">
    <source>
        <dbReference type="ARBA" id="ARBA00022884"/>
    </source>
</evidence>
<keyword evidence="5" id="KW-0747">Spliceosome</keyword>
<evidence type="ECO:0000256" key="3">
    <source>
        <dbReference type="ARBA" id="ARBA00013538"/>
    </source>
</evidence>
<evidence type="ECO:0000256" key="9">
    <source>
        <dbReference type="ARBA" id="ARBA00023274"/>
    </source>
</evidence>
<evidence type="ECO:0000256" key="1">
    <source>
        <dbReference type="ARBA" id="ARBA00004123"/>
    </source>
</evidence>
<evidence type="ECO:0000256" key="2">
    <source>
        <dbReference type="ARBA" id="ARBA00005572"/>
    </source>
</evidence>
<name>A7SSP9_NEMVE</name>
<feature type="domain" description="Nop" evidence="13">
    <location>
        <begin position="209"/>
        <end position="327"/>
    </location>
</feature>
<keyword evidence="6" id="KW-0694">RNA-binding</keyword>
<keyword evidence="7" id="KW-0508">mRNA splicing</keyword>
<dbReference type="GO" id="GO:0071011">
    <property type="term" value="C:precatalytic spliceosome"/>
    <property type="evidence" value="ECO:0000318"/>
    <property type="project" value="GO_Central"/>
</dbReference>
<dbReference type="InterPro" id="IPR042239">
    <property type="entry name" value="Nop_C"/>
</dbReference>
<comment type="subcellular location">
    <subcellularLocation>
        <location evidence="1">Nucleus</location>
    </subcellularLocation>
</comment>
<dbReference type="GO" id="GO:0000244">
    <property type="term" value="P:spliceosomal tri-snRNP complex assembly"/>
    <property type="evidence" value="ECO:0007669"/>
    <property type="project" value="InterPro"/>
</dbReference>
<dbReference type="Proteomes" id="UP000001593">
    <property type="component" value="Unassembled WGS sequence"/>
</dbReference>
<evidence type="ECO:0000313" key="15">
    <source>
        <dbReference type="Proteomes" id="UP000001593"/>
    </source>
</evidence>
<evidence type="ECO:0000256" key="7">
    <source>
        <dbReference type="ARBA" id="ARBA00023187"/>
    </source>
</evidence>
<dbReference type="GO" id="GO:0046540">
    <property type="term" value="C:U4/U6 x U5 tri-snRNP complex"/>
    <property type="evidence" value="ECO:0007669"/>
    <property type="project" value="InterPro"/>
</dbReference>
<dbReference type="SMART" id="SM00931">
    <property type="entry name" value="NOSIC"/>
    <property type="match status" value="1"/>
</dbReference>
<dbReference type="GO" id="GO:0003723">
    <property type="term" value="F:RNA binding"/>
    <property type="evidence" value="ECO:0007669"/>
    <property type="project" value="UniProtKB-KW"/>
</dbReference>
<dbReference type="AlphaFoldDB" id="A7SSP9"/>
<organism evidence="14 15">
    <name type="scientific">Nematostella vectensis</name>
    <name type="common">Starlet sea anemone</name>
    <dbReference type="NCBI Taxonomy" id="45351"/>
    <lineage>
        <taxon>Eukaryota</taxon>
        <taxon>Metazoa</taxon>
        <taxon>Cnidaria</taxon>
        <taxon>Anthozoa</taxon>
        <taxon>Hexacorallia</taxon>
        <taxon>Actiniaria</taxon>
        <taxon>Edwardsiidae</taxon>
        <taxon>Nematostella</taxon>
    </lineage>
</organism>
<dbReference type="InParanoid" id="A7SSP9"/>